<dbReference type="eggNOG" id="COG0457">
    <property type="taxonomic scope" value="Bacteria"/>
</dbReference>
<reference key="1">
    <citation type="submission" date="2010-11" db="EMBL/GenBank/DDBJ databases">
        <title>The complete sequence of chromosome of Isophaera pallida ATCC 43644.</title>
        <authorList>
            <consortium name="US DOE Joint Genome Institute (JGI-PGF)"/>
            <person name="Lucas S."/>
            <person name="Copeland A."/>
            <person name="Lapidus A."/>
            <person name="Bruce D."/>
            <person name="Goodwin L."/>
            <person name="Pitluck S."/>
            <person name="Kyrpides N."/>
            <person name="Mavromatis K."/>
            <person name="Pagani I."/>
            <person name="Ivanova N."/>
            <person name="Saunders E."/>
            <person name="Brettin T."/>
            <person name="Detter J.C."/>
            <person name="Han C."/>
            <person name="Tapia R."/>
            <person name="Land M."/>
            <person name="Hauser L."/>
            <person name="Markowitz V."/>
            <person name="Cheng J.-F."/>
            <person name="Hugenholtz P."/>
            <person name="Woyke T."/>
            <person name="Wu D."/>
            <person name="Eisen J.A."/>
        </authorList>
    </citation>
    <scope>NUCLEOTIDE SEQUENCE</scope>
    <source>
        <strain>ATCC 43644</strain>
    </source>
</reference>
<dbReference type="InParanoid" id="E8QYX9"/>
<dbReference type="Gene3D" id="3.40.50.410">
    <property type="entry name" value="von Willebrand factor, type A domain"/>
    <property type="match status" value="1"/>
</dbReference>
<dbReference type="InterPro" id="IPR011990">
    <property type="entry name" value="TPR-like_helical_dom_sf"/>
</dbReference>
<evidence type="ECO:0000256" key="4">
    <source>
        <dbReference type="ARBA" id="ARBA00023136"/>
    </source>
</evidence>
<dbReference type="SMART" id="SM00327">
    <property type="entry name" value="VWA"/>
    <property type="match status" value="1"/>
</dbReference>
<dbReference type="HOGENOM" id="CLU_453283_0_0_0"/>
<feature type="compositionally biased region" description="Basic and acidic residues" evidence="5">
    <location>
        <begin position="484"/>
        <end position="500"/>
    </location>
</feature>
<dbReference type="STRING" id="575540.Isop_1531"/>
<dbReference type="SUPFAM" id="SSF48452">
    <property type="entry name" value="TPR-like"/>
    <property type="match status" value="1"/>
</dbReference>
<evidence type="ECO:0000259" key="6">
    <source>
        <dbReference type="PROSITE" id="PS50234"/>
    </source>
</evidence>
<dbReference type="KEGG" id="ipa:Isop_1531"/>
<keyword evidence="1" id="KW-1003">Cell membrane</keyword>
<organism evidence="7 8">
    <name type="scientific">Isosphaera pallida (strain ATCC 43644 / DSM 9630 / IS1B)</name>
    <dbReference type="NCBI Taxonomy" id="575540"/>
    <lineage>
        <taxon>Bacteria</taxon>
        <taxon>Pseudomonadati</taxon>
        <taxon>Planctomycetota</taxon>
        <taxon>Planctomycetia</taxon>
        <taxon>Isosphaerales</taxon>
        <taxon>Isosphaeraceae</taxon>
        <taxon>Isosphaera</taxon>
    </lineage>
</organism>
<dbReference type="InterPro" id="IPR002035">
    <property type="entry name" value="VWF_A"/>
</dbReference>
<proteinExistence type="predicted"/>
<dbReference type="Gene3D" id="1.25.40.10">
    <property type="entry name" value="Tetratricopeptide repeat domain"/>
    <property type="match status" value="1"/>
</dbReference>
<dbReference type="eggNOG" id="COG2304">
    <property type="taxonomic scope" value="Bacteria"/>
</dbReference>
<protein>
    <submittedName>
        <fullName evidence="7">von Willebrand factor type A</fullName>
    </submittedName>
</protein>
<dbReference type="Pfam" id="PF13519">
    <property type="entry name" value="VWA_2"/>
    <property type="match status" value="1"/>
</dbReference>
<reference evidence="7 8" key="2">
    <citation type="journal article" date="2011" name="Stand. Genomic Sci.">
        <title>Complete genome sequence of Isosphaera pallida type strain (IS1B).</title>
        <authorList>
            <consortium name="US DOE Joint Genome Institute (JGI-PGF)"/>
            <person name="Goker M."/>
            <person name="Cleland D."/>
            <person name="Saunders E."/>
            <person name="Lapidus A."/>
            <person name="Nolan M."/>
            <person name="Lucas S."/>
            <person name="Hammon N."/>
            <person name="Deshpande S."/>
            <person name="Cheng J.F."/>
            <person name="Tapia R."/>
            <person name="Han C."/>
            <person name="Goodwin L."/>
            <person name="Pitluck S."/>
            <person name="Liolios K."/>
            <person name="Pagani I."/>
            <person name="Ivanova N."/>
            <person name="Mavromatis K."/>
            <person name="Pati A."/>
            <person name="Chen A."/>
            <person name="Palaniappan K."/>
            <person name="Land M."/>
            <person name="Hauser L."/>
            <person name="Chang Y.J."/>
            <person name="Jeffries C.D."/>
            <person name="Detter J.C."/>
            <person name="Beck B."/>
            <person name="Woyke T."/>
            <person name="Bristow J."/>
            <person name="Eisen J.A."/>
            <person name="Markowitz V."/>
            <person name="Hugenholtz P."/>
            <person name="Kyrpides N.C."/>
            <person name="Klenk H.P."/>
        </authorList>
    </citation>
    <scope>NUCLEOTIDE SEQUENCE [LARGE SCALE GENOMIC DNA]</scope>
    <source>
        <strain evidence="8">ATCC 43644 / DSM 9630 / IS1B</strain>
    </source>
</reference>
<evidence type="ECO:0000256" key="2">
    <source>
        <dbReference type="ARBA" id="ARBA00022692"/>
    </source>
</evidence>
<accession>E8QYX9</accession>
<keyword evidence="3" id="KW-1133">Transmembrane helix</keyword>
<feature type="region of interest" description="Disordered" evidence="5">
    <location>
        <begin position="578"/>
        <end position="602"/>
    </location>
</feature>
<keyword evidence="4" id="KW-0472">Membrane</keyword>
<evidence type="ECO:0000313" key="8">
    <source>
        <dbReference type="Proteomes" id="UP000008631"/>
    </source>
</evidence>
<dbReference type="EMBL" id="CP002353">
    <property type="protein sequence ID" value="ADV62116.1"/>
    <property type="molecule type" value="Genomic_DNA"/>
</dbReference>
<keyword evidence="8" id="KW-1185">Reference proteome</keyword>
<dbReference type="InterPro" id="IPR050768">
    <property type="entry name" value="UPF0353/GerABKA_families"/>
</dbReference>
<dbReference type="PANTHER" id="PTHR22550">
    <property type="entry name" value="SPORE GERMINATION PROTEIN"/>
    <property type="match status" value="1"/>
</dbReference>
<feature type="region of interest" description="Disordered" evidence="5">
    <location>
        <begin position="484"/>
        <end position="518"/>
    </location>
</feature>
<evidence type="ECO:0000256" key="1">
    <source>
        <dbReference type="ARBA" id="ARBA00022475"/>
    </source>
</evidence>
<dbReference type="AlphaFoldDB" id="E8QYX9"/>
<dbReference type="Proteomes" id="UP000008631">
    <property type="component" value="Chromosome"/>
</dbReference>
<dbReference type="PANTHER" id="PTHR22550:SF5">
    <property type="entry name" value="LEUCINE ZIPPER PROTEIN 4"/>
    <property type="match status" value="1"/>
</dbReference>
<feature type="domain" description="VWFA" evidence="6">
    <location>
        <begin position="39"/>
        <end position="221"/>
    </location>
</feature>
<gene>
    <name evidence="7" type="ordered locus">Isop_1531</name>
</gene>
<dbReference type="PROSITE" id="PS50234">
    <property type="entry name" value="VWFA"/>
    <property type="match status" value="1"/>
</dbReference>
<dbReference type="InterPro" id="IPR036465">
    <property type="entry name" value="vWFA_dom_sf"/>
</dbReference>
<keyword evidence="2" id="KW-0812">Transmembrane</keyword>
<sequence>MRLLALCCVAIGWVWEGTAWFDRLGSQPPPQHPLGSGRDWVLVIDVSRSMAARDAPPSRLETAQTVANALIDLAMRSPHDRVALIVFSDRAVIRTPLTRRADLVRRALARLRPGELRPGGSHLAEAVTVAQNLLIRSKRLDDPAFPRSAAIWLLSDGESPRPPGISLLSASPAPIHVVAVGRAEPPGAPVPLANGILRSRQGQPILSSRDDATLAKIAQTTKGVMIRLEASPSPIDFQRALIRELDLAQTLAPPTFTQPLAPLPSLEERFDSNRNAASWQRPGLVEWLCMVGLGSLVVLTLRNPLHLPPTKPSVSVKEKRRIAGVTALVALILCAARAAHQTSADGLTLWREGRFAEALEVFLAQASAHPRRFESWYNVGVTFETLGRWDDAARALDEAARWLDQSSDPPNAINTINQARLLLARGNLEARRGVWGAAIASYQACLDLPKGAEREAAVLQALQNDARVNLDALIRWRSSAEAISTERRGESEGRPGDRLDGSTSAASSPPTDRFDPGESLEPVAATELAEQEAESVAVEMDAFARVGGADGSSRDRRAQAIRRLEAALDRLEQTRRARDRLIDSSQLPSGDDFQLATGGRPW</sequence>
<name>E8QYX9_ISOPI</name>
<feature type="compositionally biased region" description="Polar residues" evidence="5">
    <location>
        <begin position="501"/>
        <end position="510"/>
    </location>
</feature>
<evidence type="ECO:0000256" key="3">
    <source>
        <dbReference type="ARBA" id="ARBA00022989"/>
    </source>
</evidence>
<evidence type="ECO:0000256" key="5">
    <source>
        <dbReference type="SAM" id="MobiDB-lite"/>
    </source>
</evidence>
<dbReference type="SUPFAM" id="SSF53300">
    <property type="entry name" value="vWA-like"/>
    <property type="match status" value="1"/>
</dbReference>
<evidence type="ECO:0000313" key="7">
    <source>
        <dbReference type="EMBL" id="ADV62116.1"/>
    </source>
</evidence>